<dbReference type="InterPro" id="IPR009057">
    <property type="entry name" value="Homeodomain-like_sf"/>
</dbReference>
<dbReference type="SUPFAM" id="SSF53098">
    <property type="entry name" value="Ribonuclease H-like"/>
    <property type="match status" value="1"/>
</dbReference>
<dbReference type="GO" id="GO:0003677">
    <property type="term" value="F:DNA binding"/>
    <property type="evidence" value="ECO:0007669"/>
    <property type="project" value="InterPro"/>
</dbReference>
<gene>
    <name evidence="6" type="ORF">EGC77_01365</name>
    <name evidence="4" type="ORF">EGC80_01065</name>
    <name evidence="5" type="ORF">EGC80_17730</name>
</gene>
<evidence type="ECO:0000313" key="6">
    <source>
        <dbReference type="EMBL" id="RPA34362.1"/>
    </source>
</evidence>
<dbReference type="GO" id="GO:0004803">
    <property type="term" value="F:transposase activity"/>
    <property type="evidence" value="ECO:0007669"/>
    <property type="project" value="InterPro"/>
</dbReference>
<dbReference type="OrthoDB" id="9813126at2"/>
<dbReference type="PANTHER" id="PTHR46889:SF4">
    <property type="entry name" value="TRANSPOSASE INSO FOR INSERTION SEQUENCE ELEMENT IS911B-RELATED"/>
    <property type="match status" value="1"/>
</dbReference>
<evidence type="ECO:0000259" key="3">
    <source>
        <dbReference type="PROSITE" id="PS50994"/>
    </source>
</evidence>
<dbReference type="Proteomes" id="UP000278855">
    <property type="component" value="Unassembled WGS sequence"/>
</dbReference>
<dbReference type="NCBIfam" id="NF033516">
    <property type="entry name" value="transpos_IS3"/>
    <property type="match status" value="1"/>
</dbReference>
<keyword evidence="2" id="KW-0175">Coiled coil</keyword>
<evidence type="ECO:0000313" key="5">
    <source>
        <dbReference type="EMBL" id="AZG36514.1"/>
    </source>
</evidence>
<evidence type="ECO:0000313" key="7">
    <source>
        <dbReference type="Proteomes" id="UP000273778"/>
    </source>
</evidence>
<dbReference type="AlphaFoldDB" id="A0A3N4EBU9"/>
<dbReference type="InterPro" id="IPR001584">
    <property type="entry name" value="Integrase_cat-core"/>
</dbReference>
<name>A0A3N4EBU9_9GAMM</name>
<dbReference type="InterPro" id="IPR002514">
    <property type="entry name" value="Transposase_8"/>
</dbReference>
<organism evidence="6 8">
    <name type="scientific">Shewanella psychromarinicola</name>
    <dbReference type="NCBI Taxonomy" id="2487742"/>
    <lineage>
        <taxon>Bacteria</taxon>
        <taxon>Pseudomonadati</taxon>
        <taxon>Pseudomonadota</taxon>
        <taxon>Gammaproteobacteria</taxon>
        <taxon>Alteromonadales</taxon>
        <taxon>Shewanellaceae</taxon>
        <taxon>Shewanella</taxon>
    </lineage>
</organism>
<dbReference type="InterPro" id="IPR050900">
    <property type="entry name" value="Transposase_IS3/IS150/IS904"/>
</dbReference>
<evidence type="ECO:0000256" key="2">
    <source>
        <dbReference type="SAM" id="Coils"/>
    </source>
</evidence>
<accession>A0A3N4EBU9</accession>
<reference evidence="6" key="3">
    <citation type="submission" date="2018-11" db="EMBL/GenBank/DDBJ databases">
        <authorList>
            <person name="Hwang Y.J."/>
            <person name="Hwang C.Y."/>
        </authorList>
    </citation>
    <scope>NUCLEOTIDE SEQUENCE</scope>
    <source>
        <strain evidence="6">R106</strain>
    </source>
</reference>
<protein>
    <submittedName>
        <fullName evidence="6">IS3 family transposase</fullName>
    </submittedName>
</protein>
<dbReference type="PROSITE" id="PS50994">
    <property type="entry name" value="INTEGRASE"/>
    <property type="match status" value="1"/>
</dbReference>
<dbReference type="EMBL" id="RKKB01000001">
    <property type="protein sequence ID" value="RPA34362.1"/>
    <property type="molecule type" value="Genomic_DNA"/>
</dbReference>
<dbReference type="KEGG" id="spsr:EGC80_17730"/>
<proteinExistence type="inferred from homology"/>
<evidence type="ECO:0000313" key="8">
    <source>
        <dbReference type="Proteomes" id="UP000278855"/>
    </source>
</evidence>
<dbReference type="SUPFAM" id="SSF46689">
    <property type="entry name" value="Homeodomain-like"/>
    <property type="match status" value="1"/>
</dbReference>
<dbReference type="Gene3D" id="3.30.420.10">
    <property type="entry name" value="Ribonuclease H-like superfamily/Ribonuclease H"/>
    <property type="match status" value="1"/>
</dbReference>
<keyword evidence="7" id="KW-1185">Reference proteome</keyword>
<evidence type="ECO:0000256" key="1">
    <source>
        <dbReference type="ARBA" id="ARBA00009964"/>
    </source>
</evidence>
<dbReference type="GO" id="GO:0006313">
    <property type="term" value="P:DNA transposition"/>
    <property type="evidence" value="ECO:0007669"/>
    <property type="project" value="InterPro"/>
</dbReference>
<dbReference type="EMBL" id="CP034073">
    <property type="protein sequence ID" value="AZG33653.1"/>
    <property type="molecule type" value="Genomic_DNA"/>
</dbReference>
<dbReference type="InterPro" id="IPR036397">
    <property type="entry name" value="RNaseH_sf"/>
</dbReference>
<dbReference type="Pfam" id="PF00665">
    <property type="entry name" value="rve"/>
    <property type="match status" value="1"/>
</dbReference>
<feature type="coiled-coil region" evidence="2">
    <location>
        <begin position="114"/>
        <end position="141"/>
    </location>
</feature>
<dbReference type="RefSeq" id="WP_124011615.1">
    <property type="nucleotide sequence ID" value="NZ_CP034073.1"/>
</dbReference>
<dbReference type="GO" id="GO:0015074">
    <property type="term" value="P:DNA integration"/>
    <property type="evidence" value="ECO:0007669"/>
    <property type="project" value="InterPro"/>
</dbReference>
<dbReference type="Pfam" id="PF01527">
    <property type="entry name" value="HTH_Tnp_1"/>
    <property type="match status" value="1"/>
</dbReference>
<dbReference type="Proteomes" id="UP000273778">
    <property type="component" value="Chromosome"/>
</dbReference>
<reference evidence="4 7" key="1">
    <citation type="submission" date="2018-11" db="EMBL/GenBank/DDBJ databases">
        <title>Shewanella sp. M2.</title>
        <authorList>
            <person name="Hwang Y.J."/>
            <person name="Hwang C.Y."/>
        </authorList>
    </citation>
    <scope>NUCLEOTIDE SEQUENCE [LARGE SCALE GENOMIC DNA]</scope>
    <source>
        <strain evidence="4 7">M2</strain>
    </source>
</reference>
<dbReference type="InterPro" id="IPR048020">
    <property type="entry name" value="Transpos_IS3"/>
</dbReference>
<dbReference type="EMBL" id="CP034073">
    <property type="protein sequence ID" value="AZG36514.1"/>
    <property type="molecule type" value="Genomic_DNA"/>
</dbReference>
<evidence type="ECO:0000313" key="4">
    <source>
        <dbReference type="EMBL" id="AZG33653.1"/>
    </source>
</evidence>
<comment type="similarity">
    <text evidence="1">Belongs to the transposase 8 family.</text>
</comment>
<feature type="domain" description="Integrase catalytic" evidence="3">
    <location>
        <begin position="301"/>
        <end position="467"/>
    </location>
</feature>
<dbReference type="KEGG" id="spsr:EGC80_01065"/>
<dbReference type="InterPro" id="IPR012337">
    <property type="entry name" value="RNaseH-like_sf"/>
</dbReference>
<dbReference type="PANTHER" id="PTHR46889">
    <property type="entry name" value="TRANSPOSASE INSF FOR INSERTION SEQUENCE IS3B-RELATED"/>
    <property type="match status" value="1"/>
</dbReference>
<sequence>MARYSSERKEAVLKKLLPPHNMTVMEVARSEGIAYQTLYHWRDKAKKEGRPVPGKKLTSNDWSAEAKFAVLIETAPMSEAEVSQYCRENGLFREQVQQWKQDCLGGFTTSEVQAKTIKQQAKSDKAEIKSLQRELRYKEKALAETAALLVLKKKAQCALGGRQRGELTPLPKRITLVNLIQEAYAHGARLYKACAEAELSKRTYRRWYRAGKVQADLRPSAVRQEPANKLSDDEEKLILATSNEARFASLPPSQIVPTLLDEGVYIASESSFYRVLKANAQLNRRGRSQSITKRSKPDAYVADGPNKVWSWDITYLASVIKGRFYYLYMFEDIYSRKVVGYEVHERECGELAAELMQRNMLREQCFKKPLVLHSDNGAPMKSLTMKAKLEELGVTASLSRPSVSNDNPYSESLFRTLKYRPEWPSSGFKSITEAREWVEVFVTWYNTKHKHSKLNFVSPSERHAMQDRTILSKRKIVLEEARSRNPKRWPNGIRNCDAVGEVTLNPDKKSETETRNAA</sequence>
<reference evidence="8" key="2">
    <citation type="submission" date="2018-11" db="EMBL/GenBank/DDBJ databases">
        <title>Shewanella sp. R106.</title>
        <authorList>
            <person name="Hwang Y.J."/>
            <person name="Hwang C.Y."/>
        </authorList>
    </citation>
    <scope>NUCLEOTIDE SEQUENCE [LARGE SCALE GENOMIC DNA]</scope>
    <source>
        <strain evidence="8">R106</strain>
    </source>
</reference>